<evidence type="ECO:0000256" key="3">
    <source>
        <dbReference type="ARBA" id="ARBA00022833"/>
    </source>
</evidence>
<keyword evidence="2 4" id="KW-0863">Zinc-finger</keyword>
<protein>
    <submittedName>
        <fullName evidence="8">Dystrotelin</fullName>
    </submittedName>
</protein>
<dbReference type="RefSeq" id="XP_018528445.1">
    <property type="nucleotide sequence ID" value="XM_018672929.2"/>
</dbReference>
<evidence type="ECO:0000256" key="5">
    <source>
        <dbReference type="SAM" id="MobiDB-lite"/>
    </source>
</evidence>
<dbReference type="Gene3D" id="1.10.238.10">
    <property type="entry name" value="EF-hand"/>
    <property type="match status" value="1"/>
</dbReference>
<dbReference type="AlphaFoldDB" id="A0AAJ7LQX2"/>
<dbReference type="GO" id="GO:0045202">
    <property type="term" value="C:synapse"/>
    <property type="evidence" value="ECO:0007669"/>
    <property type="project" value="GOC"/>
</dbReference>
<dbReference type="GeneID" id="108881122"/>
<evidence type="ECO:0000256" key="2">
    <source>
        <dbReference type="ARBA" id="ARBA00022771"/>
    </source>
</evidence>
<dbReference type="InterPro" id="IPR043145">
    <property type="entry name" value="Znf_ZZ_sf"/>
</dbReference>
<dbReference type="SUPFAM" id="SSF47473">
    <property type="entry name" value="EF-hand"/>
    <property type="match status" value="2"/>
</dbReference>
<name>A0AAJ7LQX2_LATCA</name>
<feature type="compositionally biased region" description="Basic and acidic residues" evidence="5">
    <location>
        <begin position="450"/>
        <end position="460"/>
    </location>
</feature>
<evidence type="ECO:0000256" key="1">
    <source>
        <dbReference type="ARBA" id="ARBA00022723"/>
    </source>
</evidence>
<keyword evidence="1" id="KW-0479">Metal-binding</keyword>
<evidence type="ECO:0000313" key="8">
    <source>
        <dbReference type="RefSeq" id="XP_018528445.1"/>
    </source>
</evidence>
<dbReference type="SMART" id="SM00291">
    <property type="entry name" value="ZnF_ZZ"/>
    <property type="match status" value="1"/>
</dbReference>
<dbReference type="Gene3D" id="3.30.60.90">
    <property type="match status" value="1"/>
</dbReference>
<dbReference type="KEGG" id="lcf:108881122"/>
<dbReference type="InterPro" id="IPR015153">
    <property type="entry name" value="EF-hand_dom_typ1"/>
</dbReference>
<evidence type="ECO:0000313" key="7">
    <source>
        <dbReference type="Proteomes" id="UP000694890"/>
    </source>
</evidence>
<dbReference type="GO" id="GO:0099536">
    <property type="term" value="P:synaptic signaling"/>
    <property type="evidence" value="ECO:0007669"/>
    <property type="project" value="TreeGrafter"/>
</dbReference>
<dbReference type="PROSITE" id="PS50135">
    <property type="entry name" value="ZF_ZZ_2"/>
    <property type="match status" value="1"/>
</dbReference>
<dbReference type="Gene3D" id="6.10.140.70">
    <property type="match status" value="1"/>
</dbReference>
<reference evidence="8" key="1">
    <citation type="submission" date="2025-08" db="UniProtKB">
        <authorList>
            <consortium name="RefSeq"/>
        </authorList>
    </citation>
    <scope>IDENTIFICATION</scope>
    <source>
        <tissue evidence="8">Brain</tissue>
    </source>
</reference>
<dbReference type="Pfam" id="PF00569">
    <property type="entry name" value="ZZ"/>
    <property type="match status" value="1"/>
</dbReference>
<dbReference type="InterPro" id="IPR000433">
    <property type="entry name" value="Znf_ZZ"/>
</dbReference>
<feature type="domain" description="ZZ-type" evidence="6">
    <location>
        <begin position="212"/>
        <end position="268"/>
    </location>
</feature>
<dbReference type="SUPFAM" id="SSF57850">
    <property type="entry name" value="RING/U-box"/>
    <property type="match status" value="1"/>
</dbReference>
<feature type="region of interest" description="Disordered" evidence="5">
    <location>
        <begin position="304"/>
        <end position="365"/>
    </location>
</feature>
<evidence type="ECO:0000259" key="6">
    <source>
        <dbReference type="PROSITE" id="PS50135"/>
    </source>
</evidence>
<dbReference type="Pfam" id="PF09069">
    <property type="entry name" value="EF-hand_3"/>
    <property type="match status" value="1"/>
</dbReference>
<dbReference type="GO" id="GO:0005886">
    <property type="term" value="C:plasma membrane"/>
    <property type="evidence" value="ECO:0007669"/>
    <property type="project" value="TreeGrafter"/>
</dbReference>
<gene>
    <name evidence="8" type="primary">dytn</name>
</gene>
<feature type="region of interest" description="Disordered" evidence="5">
    <location>
        <begin position="446"/>
        <end position="515"/>
    </location>
</feature>
<proteinExistence type="predicted"/>
<evidence type="ECO:0000256" key="4">
    <source>
        <dbReference type="PROSITE-ProRule" id="PRU00228"/>
    </source>
</evidence>
<keyword evidence="3" id="KW-0862">Zinc</keyword>
<dbReference type="InterPro" id="IPR015154">
    <property type="entry name" value="EF-hand_dom_typ2"/>
</dbReference>
<organism evidence="7 8">
    <name type="scientific">Lates calcarifer</name>
    <name type="common">Barramundi</name>
    <name type="synonym">Holocentrus calcarifer</name>
    <dbReference type="NCBI Taxonomy" id="8187"/>
    <lineage>
        <taxon>Eukaryota</taxon>
        <taxon>Metazoa</taxon>
        <taxon>Chordata</taxon>
        <taxon>Craniata</taxon>
        <taxon>Vertebrata</taxon>
        <taxon>Euteleostomi</taxon>
        <taxon>Actinopterygii</taxon>
        <taxon>Neopterygii</taxon>
        <taxon>Teleostei</taxon>
        <taxon>Neoteleostei</taxon>
        <taxon>Acanthomorphata</taxon>
        <taxon>Carangaria</taxon>
        <taxon>Carangaria incertae sedis</taxon>
        <taxon>Centropomidae</taxon>
        <taxon>Lates</taxon>
    </lineage>
</organism>
<dbReference type="InterPro" id="IPR050774">
    <property type="entry name" value="KCMF1/Dystrophin"/>
</dbReference>
<dbReference type="PANTHER" id="PTHR12268">
    <property type="entry name" value="E3 UBIQUITIN-PROTEIN LIGASE KCMF1"/>
    <property type="match status" value="1"/>
</dbReference>
<accession>A0AAJ7LQX2</accession>
<feature type="compositionally biased region" description="Acidic residues" evidence="5">
    <location>
        <begin position="505"/>
        <end position="514"/>
    </location>
</feature>
<dbReference type="CTD" id="391475"/>
<sequence>MDLDSIEGLNEIRPSVYRAAMKLQSLQRLCHMDVVSVRHVTAAVRSVGGALRLNRQEVTQTLNRMFKGVSQEVPGHMTAEAPEETCDLMFRLYDRTQTGSVPAAALHTVLIALSHDNLQQKYTALVTVSEAGSGSVSRSGLRCLLQDLSQVPAAVQEEAVFGSVEPAVRSCFNGVLTPTTSKEQVLSWLQSEPRLLLWLPTLYRLSVSQSISHMVRCHTCKSFPITGLRYRCMKCVKVHMCQSCFLTERQTRKHKTHHPVLEFCTQPTWRESLISLVHSARHTLLPRRHTQREADRRRVLIWAEPGETQNSAPPPPDASTQLADSAVCHSPSADRDVSHDASVQPLPPPCSSSSKALQTDEETPIQESKAAALITEVRNLKRDKWLLEQEMQAWRLTVQSEQGVLEDRCSEMEVTMETMRQHNLHLQGMLTQALNKMEAQQHIINTPHGIDTENSERDDVTATPDTQRSTEEEEELMKDEWSKDEQQTPSPTIHLGTPPSNDIHCEEDEEESADDGYLCRPIGEENGPEEAGLQREDTCLTEEEEEEEQEEEDCWLCSPEELLQETVDRLKTVMETDWWRERQTGERKRVELLEAAEQVGDSVHHLVDAVRTNTH</sequence>
<dbReference type="GO" id="GO:0008270">
    <property type="term" value="F:zinc ion binding"/>
    <property type="evidence" value="ECO:0007669"/>
    <property type="project" value="UniProtKB-KW"/>
</dbReference>
<dbReference type="PANTHER" id="PTHR12268:SF18">
    <property type="entry name" value="DYSTROTELIN"/>
    <property type="match status" value="1"/>
</dbReference>
<dbReference type="Proteomes" id="UP000694890">
    <property type="component" value="Unplaced"/>
</dbReference>
<dbReference type="InterPro" id="IPR011992">
    <property type="entry name" value="EF-hand-dom_pair"/>
</dbReference>
<dbReference type="Pfam" id="PF09068">
    <property type="entry name" value="EF-hand_2"/>
    <property type="match status" value="1"/>
</dbReference>